<dbReference type="OrthoDB" id="5835829at2759"/>
<dbReference type="Gene3D" id="3.40.50.2000">
    <property type="entry name" value="Glycogen Phosphorylase B"/>
    <property type="match status" value="1"/>
</dbReference>
<dbReference type="GO" id="GO:0016020">
    <property type="term" value="C:membrane"/>
    <property type="evidence" value="ECO:0007669"/>
    <property type="project" value="UniProtKB-SubCell"/>
</dbReference>
<dbReference type="InterPro" id="IPR002213">
    <property type="entry name" value="UDP_glucos_trans"/>
</dbReference>
<evidence type="ECO:0000313" key="6">
    <source>
        <dbReference type="EMBL" id="JAV61897.1"/>
    </source>
</evidence>
<dbReference type="PANTHER" id="PTHR48043">
    <property type="entry name" value="EG:EG0003.4 PROTEIN-RELATED"/>
    <property type="match status" value="1"/>
</dbReference>
<dbReference type="Pfam" id="PF00201">
    <property type="entry name" value="UDPGT"/>
    <property type="match status" value="1"/>
</dbReference>
<feature type="transmembrane region" description="Helical" evidence="5">
    <location>
        <begin position="467"/>
        <end position="494"/>
    </location>
</feature>
<dbReference type="SUPFAM" id="SSF53756">
    <property type="entry name" value="UDP-Glycosyltransferase/glycogen phosphorylase"/>
    <property type="match status" value="1"/>
</dbReference>
<name>A0A1Y1KSP6_PHOPY</name>
<reference evidence="7" key="3">
    <citation type="submission" date="2019-08" db="EMBL/GenBank/DDBJ databases">
        <authorList>
            <consortium name="Photinus pyralis genome working group"/>
            <person name="Fallon T.R."/>
            <person name="Sander Lower S.E."/>
            <person name="Weng J.-K."/>
        </authorList>
    </citation>
    <scope>NUCLEOTIDE SEQUENCE</scope>
    <source>
        <strain evidence="7">1611_PpyrPB1</strain>
        <tissue evidence="7">Whole body</tissue>
    </source>
</reference>
<evidence type="ECO:0000256" key="2">
    <source>
        <dbReference type="ARBA" id="ARBA00022676"/>
    </source>
</evidence>
<keyword evidence="2 4" id="KW-0328">Glycosyltransferase</keyword>
<dbReference type="FunFam" id="3.40.50.2000:FF:000144">
    <property type="entry name" value="UDP-glucuronosyltransferase"/>
    <property type="match status" value="1"/>
</dbReference>
<dbReference type="PANTHER" id="PTHR48043:SF159">
    <property type="entry name" value="EG:EG0003.4 PROTEIN-RELATED"/>
    <property type="match status" value="1"/>
</dbReference>
<comment type="subcellular location">
    <subcellularLocation>
        <location evidence="5">Membrane</location>
        <topology evidence="5">Single-pass membrane protein</topology>
    </subcellularLocation>
</comment>
<feature type="chain" id="PRO_5033827398" description="UDP-glucuronosyltransferase" evidence="5">
    <location>
        <begin position="19"/>
        <end position="512"/>
    </location>
</feature>
<dbReference type="EMBL" id="GEZM01081078">
    <property type="protein sequence ID" value="JAV61897.1"/>
    <property type="molecule type" value="Transcribed_RNA"/>
</dbReference>
<dbReference type="FunCoup" id="A0A1Y1KSP6">
    <property type="interactions" value="289"/>
</dbReference>
<dbReference type="Proteomes" id="UP000327044">
    <property type="component" value="Unassembled WGS sequence"/>
</dbReference>
<dbReference type="InterPro" id="IPR035595">
    <property type="entry name" value="UDP_glycos_trans_CS"/>
</dbReference>
<sequence>MHPYVFAYILSAIALVDSARILGVFPFPTHSHYQLGDAIFKELARTGHNVTVISPFKETEAIKNFKQILLDGLAEHAAEMQNNLFVQTDYSIFQKVEWLDTLGIDFTALALKNSNVQKFIRENHHFDLVIVENFYNEALLGFCHHFQALCIGVSSLFSPYWFNGKMGSPAPPSYVPHFLVAYTSKMSFWQRFYNTIVYVISEVSRSLYGYRNQNRLLQTYFPKAPHLDELYYNISLMLYSGHVSISEAVPNLPNTIDVAGHHVKPPKKLPQDLQEYLDSATDGVILFSMGSNLKVKDFPNDTMNAFVTVFSELPQKVIWKYESEDFPNRPCNVLARPWLPQNDILAHPNVVLFITHGGLLGTIEAVYHGKPIFGLPVFSDQYINAARAKQFGYGRYIPFGEVNENNLRDELREILYNPKYSVNAKKRSSIMHDQPLPPLERAIFWIEYVLRHNGAPHLRCSALDLAWYQYFLVDVVGACVALLVATIGIIIVLYRKICHCACKLSITKIKKM</sequence>
<keyword evidence="8" id="KW-1185">Reference proteome</keyword>
<organism evidence="6">
    <name type="scientific">Photinus pyralis</name>
    <name type="common">Common eastern firefly</name>
    <name type="synonym">Lampyris pyralis</name>
    <dbReference type="NCBI Taxonomy" id="7054"/>
    <lineage>
        <taxon>Eukaryota</taxon>
        <taxon>Metazoa</taxon>
        <taxon>Ecdysozoa</taxon>
        <taxon>Arthropoda</taxon>
        <taxon>Hexapoda</taxon>
        <taxon>Insecta</taxon>
        <taxon>Pterygota</taxon>
        <taxon>Neoptera</taxon>
        <taxon>Endopterygota</taxon>
        <taxon>Coleoptera</taxon>
        <taxon>Polyphaga</taxon>
        <taxon>Elateriformia</taxon>
        <taxon>Elateroidea</taxon>
        <taxon>Lampyridae</taxon>
        <taxon>Lampyrinae</taxon>
        <taxon>Photinus</taxon>
    </lineage>
</organism>
<keyword evidence="5" id="KW-1133">Transmembrane helix</keyword>
<gene>
    <name evidence="7" type="ORF">PPYR_09212</name>
</gene>
<evidence type="ECO:0000256" key="4">
    <source>
        <dbReference type="RuleBase" id="RU003718"/>
    </source>
</evidence>
<keyword evidence="3 4" id="KW-0808">Transferase</keyword>
<reference evidence="6" key="1">
    <citation type="journal article" date="2016" name="Sci. Rep.">
        <title>Molecular characterization of firefly nuptial gifts: a multi-omics approach sheds light on postcopulatory sexual selection.</title>
        <authorList>
            <person name="Al-Wathiqui N."/>
            <person name="Fallon T.R."/>
            <person name="South A."/>
            <person name="Weng J.K."/>
            <person name="Lewis S.M."/>
        </authorList>
    </citation>
    <scope>NUCLEOTIDE SEQUENCE</scope>
</reference>
<dbReference type="GO" id="GO:0015020">
    <property type="term" value="F:glucuronosyltransferase activity"/>
    <property type="evidence" value="ECO:0007669"/>
    <property type="project" value="UniProtKB-EC"/>
</dbReference>
<dbReference type="InterPro" id="IPR050271">
    <property type="entry name" value="UDP-glycosyltransferase"/>
</dbReference>
<accession>A0A1Y1KSP6</accession>
<dbReference type="AlphaFoldDB" id="A0A1Y1KSP6"/>
<dbReference type="InParanoid" id="A0A1Y1KSP6"/>
<evidence type="ECO:0000313" key="8">
    <source>
        <dbReference type="Proteomes" id="UP000327044"/>
    </source>
</evidence>
<evidence type="ECO:0000256" key="1">
    <source>
        <dbReference type="ARBA" id="ARBA00009995"/>
    </source>
</evidence>
<protein>
    <recommendedName>
        <fullName evidence="5">UDP-glucuronosyltransferase</fullName>
        <ecNumber evidence="5">2.4.1.17</ecNumber>
    </recommendedName>
</protein>
<keyword evidence="5" id="KW-0472">Membrane</keyword>
<dbReference type="FunFam" id="3.40.50.2000:FF:000050">
    <property type="entry name" value="UDP-glucuronosyltransferase"/>
    <property type="match status" value="1"/>
</dbReference>
<dbReference type="PROSITE" id="PS00375">
    <property type="entry name" value="UDPGT"/>
    <property type="match status" value="1"/>
</dbReference>
<proteinExistence type="inferred from homology"/>
<evidence type="ECO:0000256" key="5">
    <source>
        <dbReference type="RuleBase" id="RU362059"/>
    </source>
</evidence>
<keyword evidence="5" id="KW-0732">Signal</keyword>
<comment type="catalytic activity">
    <reaction evidence="5">
        <text>glucuronate acceptor + UDP-alpha-D-glucuronate = acceptor beta-D-glucuronoside + UDP + H(+)</text>
        <dbReference type="Rhea" id="RHEA:21032"/>
        <dbReference type="ChEBI" id="CHEBI:15378"/>
        <dbReference type="ChEBI" id="CHEBI:58052"/>
        <dbReference type="ChEBI" id="CHEBI:58223"/>
        <dbReference type="ChEBI" id="CHEBI:132367"/>
        <dbReference type="ChEBI" id="CHEBI:132368"/>
        <dbReference type="EC" id="2.4.1.17"/>
    </reaction>
</comment>
<feature type="signal peptide" evidence="5">
    <location>
        <begin position="1"/>
        <end position="18"/>
    </location>
</feature>
<evidence type="ECO:0000313" key="7">
    <source>
        <dbReference type="EMBL" id="KAB0798219.1"/>
    </source>
</evidence>
<comment type="similarity">
    <text evidence="1 4">Belongs to the UDP-glycosyltransferase family.</text>
</comment>
<dbReference type="EC" id="2.4.1.17" evidence="5"/>
<evidence type="ECO:0000256" key="3">
    <source>
        <dbReference type="ARBA" id="ARBA00022679"/>
    </source>
</evidence>
<dbReference type="EMBL" id="VVIM01000006">
    <property type="protein sequence ID" value="KAB0798219.1"/>
    <property type="molecule type" value="Genomic_DNA"/>
</dbReference>
<reference evidence="7 8" key="2">
    <citation type="journal article" date="2018" name="Elife">
        <title>Firefly genomes illuminate parallel origins of bioluminescence in beetles.</title>
        <authorList>
            <person name="Fallon T.R."/>
            <person name="Lower S.E."/>
            <person name="Chang C.H."/>
            <person name="Bessho-Uehara M."/>
            <person name="Martin G.J."/>
            <person name="Bewick A.J."/>
            <person name="Behringer M."/>
            <person name="Debat H.J."/>
            <person name="Wong I."/>
            <person name="Day J.C."/>
            <person name="Suvorov A."/>
            <person name="Silva C.J."/>
            <person name="Stanger-Hall K.F."/>
            <person name="Hall D.W."/>
            <person name="Schmitz R.J."/>
            <person name="Nelson D.R."/>
            <person name="Lewis S.M."/>
            <person name="Shigenobu S."/>
            <person name="Bybee S.M."/>
            <person name="Larracuente A.M."/>
            <person name="Oba Y."/>
            <person name="Weng J.K."/>
        </authorList>
    </citation>
    <scope>NUCLEOTIDE SEQUENCE [LARGE SCALE GENOMIC DNA]</scope>
    <source>
        <strain evidence="7">1611_PpyrPB1</strain>
        <tissue evidence="7">Whole body</tissue>
    </source>
</reference>
<dbReference type="CDD" id="cd03784">
    <property type="entry name" value="GT1_Gtf-like"/>
    <property type="match status" value="1"/>
</dbReference>
<keyword evidence="5" id="KW-0812">Transmembrane</keyword>